<dbReference type="Proteomes" id="UP000683000">
    <property type="component" value="Unassembled WGS sequence"/>
</dbReference>
<accession>A0A8I2YG52</accession>
<gene>
    <name evidence="2" type="ORF">JVT61DRAFT_9573</name>
</gene>
<keyword evidence="3" id="KW-1185">Reference proteome</keyword>
<feature type="region of interest" description="Disordered" evidence="1">
    <location>
        <begin position="783"/>
        <end position="826"/>
    </location>
</feature>
<evidence type="ECO:0000313" key="3">
    <source>
        <dbReference type="Proteomes" id="UP000683000"/>
    </source>
</evidence>
<feature type="compositionally biased region" description="Acidic residues" evidence="1">
    <location>
        <begin position="346"/>
        <end position="360"/>
    </location>
</feature>
<evidence type="ECO:0000313" key="2">
    <source>
        <dbReference type="EMBL" id="KAG6371365.1"/>
    </source>
</evidence>
<dbReference type="AlphaFoldDB" id="A0A8I2YG52"/>
<protein>
    <submittedName>
        <fullName evidence="2">Uncharacterized protein</fullName>
    </submittedName>
</protein>
<dbReference type="OrthoDB" id="2677857at2759"/>
<reference evidence="2" key="1">
    <citation type="submission" date="2021-03" db="EMBL/GenBank/DDBJ databases">
        <title>Evolutionary innovations through gain and loss of genes in the ectomycorrhizal Boletales.</title>
        <authorList>
            <person name="Wu G."/>
            <person name="Miyauchi S."/>
            <person name="Morin E."/>
            <person name="Yang Z.-L."/>
            <person name="Xu J."/>
            <person name="Martin F.M."/>
        </authorList>
    </citation>
    <scope>NUCLEOTIDE SEQUENCE</scope>
    <source>
        <strain evidence="2">BR01</strain>
    </source>
</reference>
<proteinExistence type="predicted"/>
<organism evidence="2 3">
    <name type="scientific">Boletus reticuloceps</name>
    <dbReference type="NCBI Taxonomy" id="495285"/>
    <lineage>
        <taxon>Eukaryota</taxon>
        <taxon>Fungi</taxon>
        <taxon>Dikarya</taxon>
        <taxon>Basidiomycota</taxon>
        <taxon>Agaricomycotina</taxon>
        <taxon>Agaricomycetes</taxon>
        <taxon>Agaricomycetidae</taxon>
        <taxon>Boletales</taxon>
        <taxon>Boletineae</taxon>
        <taxon>Boletaceae</taxon>
        <taxon>Boletoideae</taxon>
        <taxon>Boletus</taxon>
    </lineage>
</organism>
<evidence type="ECO:0000256" key="1">
    <source>
        <dbReference type="SAM" id="MobiDB-lite"/>
    </source>
</evidence>
<feature type="region of interest" description="Disordered" evidence="1">
    <location>
        <begin position="585"/>
        <end position="607"/>
    </location>
</feature>
<name>A0A8I2YG52_9AGAM</name>
<dbReference type="EMBL" id="JAGFBS010000035">
    <property type="protein sequence ID" value="KAG6371365.1"/>
    <property type="molecule type" value="Genomic_DNA"/>
</dbReference>
<feature type="compositionally biased region" description="Low complexity" evidence="1">
    <location>
        <begin position="589"/>
        <end position="599"/>
    </location>
</feature>
<feature type="region of interest" description="Disordered" evidence="1">
    <location>
        <begin position="337"/>
        <end position="412"/>
    </location>
</feature>
<comment type="caution">
    <text evidence="2">The sequence shown here is derived from an EMBL/GenBank/DDBJ whole genome shotgun (WGS) entry which is preliminary data.</text>
</comment>
<sequence length="826" mass="89453">MKRLICAESRNVSDLLHPPHQRDLVPHPVHFSDAIIFLTFATTTPPRQAIFESSKMPPCGWMTKEQKDFLEVELLEYLKVGGKGYKKRWTTLFQKWSQCWPEHLTALPDVPADRLLSDEQALILAQAWEKCQRQLQQWMCWHAGTGNNCSVNNKTSRLIDDLMKPKTCTKKLWEIYSKSYYISHVKDSVPSRSNIVTVRQKIEDALKNEPQEVLDELKLEQARQRVSLQQGGSDDDREELDPLDICRNIQEVGSTLHHVLEHLAKKTGWSFSVIMGGPDPTSQAEEGNHITSLHIGTNLQGQDFSDAYDKYDNDFVEAYGEFLNDVYATCRESIEADQTTGTADDTVSDEDIGATADDEGDQRLGTVPVDPGSKVVERDTTTGDEAGGEASIDEDNTVEHSEGHSAYPPPFIPSTPARPAQLTGDDAMWSYVATLPDVTTDVTSAAQPTGDDAMWSYVATLPNVTMMVDAASATSSNTGNVATLGNIAMPVTGSLACLSSPLQLDSIATITPEDAATTTPTQSPLSITSATSSSDSFWLGNNVDPTFSTSFMELLQGGSLLAFDTSMDWDAWSLNPSNLLPVISPPYTPSTSPTRTGSSALPSGTNYSLASSGAATSQFGSFTPYQAQEFNFGSQSLQGQGLDCTQNQHVSGSISTQLLPSVATFTTGQPPSLQPTYVLPVPPAQASGPLATTRVPLPPSQPAENMINVLHQVSTTGTELESGPLGTIQIAPVLPMPLTEAGLNVSRRVLRLGAELKETNEQPAHSQWKHVPSQWAQRDNAIGDVGKENRPPLPASKSANVKGKKRSASGVSANVQGVAKKKKIMP</sequence>